<dbReference type="Proteomes" id="UP000436088">
    <property type="component" value="Unassembled WGS sequence"/>
</dbReference>
<name>A0A6A2Z1Y6_HIBSY</name>
<proteinExistence type="predicted"/>
<protein>
    <submittedName>
        <fullName evidence="1">Late embryoproteinsis abundant protein D-34-like</fullName>
    </submittedName>
</protein>
<comment type="caution">
    <text evidence="1">The sequence shown here is derived from an EMBL/GenBank/DDBJ whole genome shotgun (WGS) entry which is preliminary data.</text>
</comment>
<dbReference type="AlphaFoldDB" id="A0A6A2Z1Y6"/>
<keyword evidence="2" id="KW-1185">Reference proteome</keyword>
<evidence type="ECO:0000313" key="1">
    <source>
        <dbReference type="EMBL" id="KAE8685450.1"/>
    </source>
</evidence>
<dbReference type="CDD" id="cd09272">
    <property type="entry name" value="RNase_HI_RT_Ty1"/>
    <property type="match status" value="1"/>
</dbReference>
<reference evidence="1" key="1">
    <citation type="submission" date="2019-09" db="EMBL/GenBank/DDBJ databases">
        <title>Draft genome information of white flower Hibiscus syriacus.</title>
        <authorList>
            <person name="Kim Y.-M."/>
        </authorList>
    </citation>
    <scope>NUCLEOTIDE SEQUENCE [LARGE SCALE GENOMIC DNA]</scope>
    <source>
        <strain evidence="1">YM2019G1</strain>
    </source>
</reference>
<gene>
    <name evidence="1" type="ORF">F3Y22_tig00111098pilonHSYRG00178</name>
</gene>
<dbReference type="EMBL" id="VEPZ02001232">
    <property type="protein sequence ID" value="KAE8685450.1"/>
    <property type="molecule type" value="Genomic_DNA"/>
</dbReference>
<accession>A0A6A2Z1Y6</accession>
<sequence length="208" mass="23584">MLTDVRRRRRTPKDTGRLVSTRGVRIWANPVFHELTKYIEIDCHFIREKIQEGLVKTEHISSGEQLVDVLTKHLKFNNTVGWKYLEDPCVWVESNTTTLNILSSHAEIGVGFLLIVSSLSTDRNKDAKANALPSLKSRNCRVEQSGRYNGFPAPRRPGPQHSTLYARCYRNGSPVECHTSPPPPSTMATTVTRRTIIIVGRRNCPCHH</sequence>
<organism evidence="1 2">
    <name type="scientific">Hibiscus syriacus</name>
    <name type="common">Rose of Sharon</name>
    <dbReference type="NCBI Taxonomy" id="106335"/>
    <lineage>
        <taxon>Eukaryota</taxon>
        <taxon>Viridiplantae</taxon>
        <taxon>Streptophyta</taxon>
        <taxon>Embryophyta</taxon>
        <taxon>Tracheophyta</taxon>
        <taxon>Spermatophyta</taxon>
        <taxon>Magnoliopsida</taxon>
        <taxon>eudicotyledons</taxon>
        <taxon>Gunneridae</taxon>
        <taxon>Pentapetalae</taxon>
        <taxon>rosids</taxon>
        <taxon>malvids</taxon>
        <taxon>Malvales</taxon>
        <taxon>Malvaceae</taxon>
        <taxon>Malvoideae</taxon>
        <taxon>Hibiscus</taxon>
    </lineage>
</organism>
<evidence type="ECO:0000313" key="2">
    <source>
        <dbReference type="Proteomes" id="UP000436088"/>
    </source>
</evidence>